<proteinExistence type="predicted"/>
<dbReference type="RefSeq" id="WP_161858972.1">
    <property type="nucleotide sequence ID" value="NZ_CP047491.1"/>
</dbReference>
<evidence type="ECO:0000256" key="1">
    <source>
        <dbReference type="ARBA" id="ARBA00023015"/>
    </source>
</evidence>
<dbReference type="InterPro" id="IPR009057">
    <property type="entry name" value="Homeodomain-like_sf"/>
</dbReference>
<keyword evidence="2" id="KW-0238">DNA-binding</keyword>
<dbReference type="SUPFAM" id="SSF52317">
    <property type="entry name" value="Class I glutamine amidotransferase-like"/>
    <property type="match status" value="1"/>
</dbReference>
<dbReference type="EMBL" id="CP047491">
    <property type="protein sequence ID" value="QHQ39655.1"/>
    <property type="molecule type" value="Genomic_DNA"/>
</dbReference>
<evidence type="ECO:0000313" key="6">
    <source>
        <dbReference type="EMBL" id="QHQ39655.1"/>
    </source>
</evidence>
<dbReference type="EMBL" id="JACHHR010000003">
    <property type="protein sequence ID" value="MBB5211971.1"/>
    <property type="molecule type" value="Genomic_DNA"/>
</dbReference>
<evidence type="ECO:0000256" key="2">
    <source>
        <dbReference type="ARBA" id="ARBA00023125"/>
    </source>
</evidence>
<dbReference type="PROSITE" id="PS00041">
    <property type="entry name" value="HTH_ARAC_FAMILY_1"/>
    <property type="match status" value="1"/>
</dbReference>
<dbReference type="InterPro" id="IPR029062">
    <property type="entry name" value="Class_I_gatase-like"/>
</dbReference>
<dbReference type="CDD" id="cd03137">
    <property type="entry name" value="GATase1_AraC_1"/>
    <property type="match status" value="1"/>
</dbReference>
<dbReference type="Pfam" id="PF01965">
    <property type="entry name" value="DJ-1_PfpI"/>
    <property type="match status" value="1"/>
</dbReference>
<dbReference type="OrthoDB" id="9803764at2"/>
<dbReference type="PROSITE" id="PS01124">
    <property type="entry name" value="HTH_ARAC_FAMILY_2"/>
    <property type="match status" value="1"/>
</dbReference>
<dbReference type="PANTHER" id="PTHR43130:SF3">
    <property type="entry name" value="HTH-TYPE TRANSCRIPTIONAL REGULATOR RV1931C"/>
    <property type="match status" value="1"/>
</dbReference>
<dbReference type="InterPro" id="IPR002818">
    <property type="entry name" value="DJ-1/PfpI"/>
</dbReference>
<gene>
    <name evidence="6" type="primary">ftrA</name>
    <name evidence="6" type="ORF">GTQ55_12100</name>
    <name evidence="5" type="ORF">HNQ53_002196</name>
</gene>
<dbReference type="AlphaFoldDB" id="A0A6P1TD92"/>
<dbReference type="PANTHER" id="PTHR43130">
    <property type="entry name" value="ARAC-FAMILY TRANSCRIPTIONAL REGULATOR"/>
    <property type="match status" value="1"/>
</dbReference>
<dbReference type="Proteomes" id="UP000464675">
    <property type="component" value="Chromosome"/>
</dbReference>
<reference evidence="6 7" key="1">
    <citation type="submission" date="2020-01" db="EMBL/GenBank/DDBJ databases">
        <title>The possibility of degradation of plastic by Microbulbifer hydrolyticus IRE-31.</title>
        <authorList>
            <person name="Liu L."/>
        </authorList>
    </citation>
    <scope>NUCLEOTIDE SEQUENCE [LARGE SCALE GENOMIC DNA]</scope>
    <source>
        <strain evidence="6 7">IRE-31</strain>
    </source>
</reference>
<dbReference type="NCBIfam" id="NF006902">
    <property type="entry name" value="PRK09393.1"/>
    <property type="match status" value="1"/>
</dbReference>
<feature type="domain" description="HTH araC/xylS-type" evidence="4">
    <location>
        <begin position="214"/>
        <end position="312"/>
    </location>
</feature>
<dbReference type="Gene3D" id="3.40.50.880">
    <property type="match status" value="1"/>
</dbReference>
<organism evidence="5 8">
    <name type="scientific">Microbulbifer hydrolyticus</name>
    <dbReference type="NCBI Taxonomy" id="48074"/>
    <lineage>
        <taxon>Bacteria</taxon>
        <taxon>Pseudomonadati</taxon>
        <taxon>Pseudomonadota</taxon>
        <taxon>Gammaproteobacteria</taxon>
        <taxon>Cellvibrionales</taxon>
        <taxon>Microbulbiferaceae</taxon>
        <taxon>Microbulbifer</taxon>
    </lineage>
</organism>
<accession>A0A6P1TD92</accession>
<evidence type="ECO:0000256" key="3">
    <source>
        <dbReference type="ARBA" id="ARBA00023163"/>
    </source>
</evidence>
<dbReference type="Pfam" id="PF12833">
    <property type="entry name" value="HTH_18"/>
    <property type="match status" value="1"/>
</dbReference>
<evidence type="ECO:0000259" key="4">
    <source>
        <dbReference type="PROSITE" id="PS01124"/>
    </source>
</evidence>
<reference evidence="5 8" key="2">
    <citation type="submission" date="2020-08" db="EMBL/GenBank/DDBJ databases">
        <title>Genomic Encyclopedia of Type Strains, Phase IV (KMG-IV): sequencing the most valuable type-strain genomes for metagenomic binning, comparative biology and taxonomic classification.</title>
        <authorList>
            <person name="Goeker M."/>
        </authorList>
    </citation>
    <scope>NUCLEOTIDE SEQUENCE [LARGE SCALE GENOMIC DNA]</scope>
    <source>
        <strain evidence="5 8">DSM 11525</strain>
    </source>
</reference>
<dbReference type="SUPFAM" id="SSF46689">
    <property type="entry name" value="Homeodomain-like"/>
    <property type="match status" value="2"/>
</dbReference>
<dbReference type="InterPro" id="IPR052158">
    <property type="entry name" value="INH-QAR"/>
</dbReference>
<keyword evidence="3" id="KW-0804">Transcription</keyword>
<dbReference type="InterPro" id="IPR018062">
    <property type="entry name" value="HTH_AraC-typ_CS"/>
</dbReference>
<evidence type="ECO:0000313" key="5">
    <source>
        <dbReference type="EMBL" id="MBB5211971.1"/>
    </source>
</evidence>
<evidence type="ECO:0000313" key="7">
    <source>
        <dbReference type="Proteomes" id="UP000464675"/>
    </source>
</evidence>
<dbReference type="Proteomes" id="UP000563601">
    <property type="component" value="Unassembled WGS sequence"/>
</dbReference>
<name>A0A6P1TD92_9GAMM</name>
<keyword evidence="7" id="KW-1185">Reference proteome</keyword>
<evidence type="ECO:0000313" key="8">
    <source>
        <dbReference type="Proteomes" id="UP000563601"/>
    </source>
</evidence>
<dbReference type="InterPro" id="IPR018060">
    <property type="entry name" value="HTH_AraC"/>
</dbReference>
<keyword evidence="1" id="KW-0805">Transcription regulation</keyword>
<dbReference type="SMART" id="SM00342">
    <property type="entry name" value="HTH_ARAC"/>
    <property type="match status" value="1"/>
</dbReference>
<dbReference type="Gene3D" id="1.10.10.60">
    <property type="entry name" value="Homeodomain-like"/>
    <property type="match status" value="1"/>
</dbReference>
<dbReference type="GO" id="GO:0003700">
    <property type="term" value="F:DNA-binding transcription factor activity"/>
    <property type="evidence" value="ECO:0007669"/>
    <property type="project" value="InterPro"/>
</dbReference>
<sequence length="317" mass="34974">MPVNHSVALLAYDGLCTFEFGVAVEVFGLPRPELAEWYEFRVCAVEPGPLRATGAIQVLADGSLEDLKRADTIVVPGWKGADVPVPEELRHALLDAHAAGARLVSICSGVFVLAATGLLNGRSATTHWRYASQLAAAYPSICVEPDVLYVDEGDLLTSAGSAAGLDLCLHIVRRDFGARIANQVARRLVIPPHRDGGQAQFVEAPLPQKRAEISALFDWIRRNLHREISIEALAERANMSPRTLVRRFHETVGCAPKQWILRERINRARNLLETSSRSIEQIAAESGFSSTENLRHHFREQLQTSPAAYRRRFAESA</sequence>
<dbReference type="GO" id="GO:0043565">
    <property type="term" value="F:sequence-specific DNA binding"/>
    <property type="evidence" value="ECO:0007669"/>
    <property type="project" value="InterPro"/>
</dbReference>
<protein>
    <submittedName>
        <fullName evidence="5">AraC family transcriptional activator FtrA</fullName>
    </submittedName>
    <submittedName>
        <fullName evidence="6">Transcriptional regulator FtrA</fullName>
    </submittedName>
</protein>